<keyword evidence="1" id="KW-0732">Signal</keyword>
<organism evidence="2 3">
    <name type="scientific">Lasiosphaeria miniovina</name>
    <dbReference type="NCBI Taxonomy" id="1954250"/>
    <lineage>
        <taxon>Eukaryota</taxon>
        <taxon>Fungi</taxon>
        <taxon>Dikarya</taxon>
        <taxon>Ascomycota</taxon>
        <taxon>Pezizomycotina</taxon>
        <taxon>Sordariomycetes</taxon>
        <taxon>Sordariomycetidae</taxon>
        <taxon>Sordariales</taxon>
        <taxon>Lasiosphaeriaceae</taxon>
        <taxon>Lasiosphaeria</taxon>
    </lineage>
</organism>
<evidence type="ECO:0008006" key="4">
    <source>
        <dbReference type="Google" id="ProtNLM"/>
    </source>
</evidence>
<name>A0AA40DUV6_9PEZI</name>
<dbReference type="GeneID" id="85325692"/>
<feature type="chain" id="PRO_5041228530" description="Extracellular membrane protein CFEM domain-containing protein" evidence="1">
    <location>
        <begin position="30"/>
        <end position="204"/>
    </location>
</feature>
<accession>A0AA40DUV6</accession>
<comment type="caution">
    <text evidence="2">The sequence shown here is derived from an EMBL/GenBank/DDBJ whole genome shotgun (WGS) entry which is preliminary data.</text>
</comment>
<evidence type="ECO:0000313" key="3">
    <source>
        <dbReference type="Proteomes" id="UP001172101"/>
    </source>
</evidence>
<dbReference type="AlphaFoldDB" id="A0AA40DUV6"/>
<reference evidence="2" key="1">
    <citation type="submission" date="2023-06" db="EMBL/GenBank/DDBJ databases">
        <title>Genome-scale phylogeny and comparative genomics of the fungal order Sordariales.</title>
        <authorList>
            <consortium name="Lawrence Berkeley National Laboratory"/>
            <person name="Hensen N."/>
            <person name="Bonometti L."/>
            <person name="Westerberg I."/>
            <person name="Brannstrom I.O."/>
            <person name="Guillou S."/>
            <person name="Cros-Aarteil S."/>
            <person name="Calhoun S."/>
            <person name="Haridas S."/>
            <person name="Kuo A."/>
            <person name="Mondo S."/>
            <person name="Pangilinan J."/>
            <person name="Riley R."/>
            <person name="LaButti K."/>
            <person name="Andreopoulos B."/>
            <person name="Lipzen A."/>
            <person name="Chen C."/>
            <person name="Yanf M."/>
            <person name="Daum C."/>
            <person name="Ng V."/>
            <person name="Clum A."/>
            <person name="Steindorff A."/>
            <person name="Ohm R."/>
            <person name="Martin F."/>
            <person name="Silar P."/>
            <person name="Natvig D."/>
            <person name="Lalanne C."/>
            <person name="Gautier V."/>
            <person name="Ament-velasquez S.L."/>
            <person name="Kruys A."/>
            <person name="Hutchinson M.I."/>
            <person name="Powell A.J."/>
            <person name="Barry K."/>
            <person name="Miller A.N."/>
            <person name="Grigoriev I.V."/>
            <person name="Debuchy R."/>
            <person name="Gladieux P."/>
            <person name="Thoren M.H."/>
            <person name="Johannesson H."/>
        </authorList>
    </citation>
    <scope>NUCLEOTIDE SEQUENCE</scope>
    <source>
        <strain evidence="2">SMH2392-1A</strain>
    </source>
</reference>
<protein>
    <recommendedName>
        <fullName evidence="4">Extracellular membrane protein CFEM domain-containing protein</fullName>
    </recommendedName>
</protein>
<dbReference type="EMBL" id="JAUIRO010000005">
    <property type="protein sequence ID" value="KAK0714051.1"/>
    <property type="molecule type" value="Genomic_DNA"/>
</dbReference>
<evidence type="ECO:0000256" key="1">
    <source>
        <dbReference type="SAM" id="SignalP"/>
    </source>
</evidence>
<feature type="signal peptide" evidence="1">
    <location>
        <begin position="1"/>
        <end position="29"/>
    </location>
</feature>
<sequence length="204" mass="20426">MASFASLPAGRLFSTAILAFLSFSTLASAQVLARAQADALVTPVAELVPRATDSAIITSASTRARGGDCAASLSEFASCVISDYASDDPCMATTRSVAGFDSTCGCSQATSVFSCFTKFCTTGTDFPTYYAPVSACAAGGFGAVPAALTGAAASIVSTSKLFPTSPNSLAKQNAAPPTAVGPSEAGIWSLWVGLGLASFVAMLV</sequence>
<dbReference type="RefSeq" id="XP_060295373.1">
    <property type="nucleotide sequence ID" value="XM_060442422.1"/>
</dbReference>
<keyword evidence="3" id="KW-1185">Reference proteome</keyword>
<gene>
    <name evidence="2" type="ORF">B0T26DRAFT_719412</name>
</gene>
<dbReference type="Proteomes" id="UP001172101">
    <property type="component" value="Unassembled WGS sequence"/>
</dbReference>
<proteinExistence type="predicted"/>
<evidence type="ECO:0000313" key="2">
    <source>
        <dbReference type="EMBL" id="KAK0714051.1"/>
    </source>
</evidence>